<feature type="signal peptide" evidence="2">
    <location>
        <begin position="1"/>
        <end position="20"/>
    </location>
</feature>
<accession>A0A641AQE3</accession>
<feature type="region of interest" description="Disordered" evidence="1">
    <location>
        <begin position="19"/>
        <end position="89"/>
    </location>
</feature>
<protein>
    <recommendedName>
        <fullName evidence="5">DUF1795 domain-containing protein</fullName>
    </recommendedName>
</protein>
<evidence type="ECO:0000313" key="4">
    <source>
        <dbReference type="Proteomes" id="UP001515100"/>
    </source>
</evidence>
<gene>
    <name evidence="3" type="ORF">ESP62_002800</name>
</gene>
<dbReference type="PROSITE" id="PS51257">
    <property type="entry name" value="PROKAR_LIPOPROTEIN"/>
    <property type="match status" value="1"/>
</dbReference>
<evidence type="ECO:0000256" key="1">
    <source>
        <dbReference type="SAM" id="MobiDB-lite"/>
    </source>
</evidence>
<feature type="compositionally biased region" description="Low complexity" evidence="1">
    <location>
        <begin position="36"/>
        <end position="45"/>
    </location>
</feature>
<dbReference type="OrthoDB" id="3748104at2"/>
<sequence>MRTLTRRVAALAIVPTLTLAGCGGSDGGSDDDAPDSDSSTSSTSDAPDDADDAPDSDDAAGGDTVKGTDYSYSLPDGWEVPTQKIPGTEQTDSFAADLTDADGFADNVNVIRLDPAPVDDLDKLEPALTAELEKGGSKDVTVGDRAEVDGDEAVHVSSIQEQQGKQYLTEQYNAIHDGVSYVITFSFSDTVSEDDRDDLAESVLDSWTWTK</sequence>
<evidence type="ECO:0000256" key="2">
    <source>
        <dbReference type="SAM" id="SignalP"/>
    </source>
</evidence>
<organism evidence="3 4">
    <name type="scientific">Aeromicrobium fastidiosum</name>
    <dbReference type="NCBI Taxonomy" id="52699"/>
    <lineage>
        <taxon>Bacteria</taxon>
        <taxon>Bacillati</taxon>
        <taxon>Actinomycetota</taxon>
        <taxon>Actinomycetes</taxon>
        <taxon>Propionibacteriales</taxon>
        <taxon>Nocardioidaceae</taxon>
        <taxon>Aeromicrobium</taxon>
    </lineage>
</organism>
<dbReference type="RefSeq" id="WP_129180339.1">
    <property type="nucleotide sequence ID" value="NZ_JAGIOG010000001.1"/>
</dbReference>
<reference evidence="3" key="1">
    <citation type="submission" date="2019-09" db="EMBL/GenBank/DDBJ databases">
        <authorList>
            <person name="Li J."/>
        </authorList>
    </citation>
    <scope>NUCLEOTIDE SEQUENCE [LARGE SCALE GENOMIC DNA]</scope>
    <source>
        <strain evidence="3">NRBC 14897</strain>
    </source>
</reference>
<dbReference type="Gene3D" id="3.40.1000.10">
    <property type="entry name" value="Mog1/PsbP, alpha/beta/alpha sandwich"/>
    <property type="match status" value="1"/>
</dbReference>
<evidence type="ECO:0000313" key="3">
    <source>
        <dbReference type="EMBL" id="KAA1380149.1"/>
    </source>
</evidence>
<keyword evidence="2" id="KW-0732">Signal</keyword>
<name>A0A641AQE3_9ACTN</name>
<dbReference type="AlphaFoldDB" id="A0A641AQE3"/>
<feature type="compositionally biased region" description="Acidic residues" evidence="1">
    <location>
        <begin position="46"/>
        <end position="60"/>
    </location>
</feature>
<proteinExistence type="predicted"/>
<dbReference type="EMBL" id="SDPP02000001">
    <property type="protein sequence ID" value="KAA1380149.1"/>
    <property type="molecule type" value="Genomic_DNA"/>
</dbReference>
<evidence type="ECO:0008006" key="5">
    <source>
        <dbReference type="Google" id="ProtNLM"/>
    </source>
</evidence>
<keyword evidence="4" id="KW-1185">Reference proteome</keyword>
<comment type="caution">
    <text evidence="3">The sequence shown here is derived from an EMBL/GenBank/DDBJ whole genome shotgun (WGS) entry which is preliminary data.</text>
</comment>
<dbReference type="Proteomes" id="UP001515100">
    <property type="component" value="Unassembled WGS sequence"/>
</dbReference>
<feature type="chain" id="PRO_5038710901" description="DUF1795 domain-containing protein" evidence="2">
    <location>
        <begin position="21"/>
        <end position="211"/>
    </location>
</feature>